<dbReference type="Gene3D" id="3.40.50.300">
    <property type="entry name" value="P-loop containing nucleotide triphosphate hydrolases"/>
    <property type="match status" value="1"/>
</dbReference>
<feature type="domain" description="ABC transporter" evidence="8">
    <location>
        <begin position="333"/>
        <end position="569"/>
    </location>
</feature>
<comment type="subcellular location">
    <subcellularLocation>
        <location evidence="1">Cell membrane</location>
        <topology evidence="1">Multi-pass membrane protein</topology>
    </subcellularLocation>
</comment>
<comment type="caution">
    <text evidence="10">The sequence shown here is derived from an EMBL/GenBank/DDBJ whole genome shotgun (WGS) entry which is preliminary data.</text>
</comment>
<dbReference type="InterPro" id="IPR027417">
    <property type="entry name" value="P-loop_NTPase"/>
</dbReference>
<evidence type="ECO:0000313" key="11">
    <source>
        <dbReference type="Proteomes" id="UP000719942"/>
    </source>
</evidence>
<keyword evidence="6 7" id="KW-0472">Membrane</keyword>
<dbReference type="SUPFAM" id="SSF90123">
    <property type="entry name" value="ABC transporter transmembrane region"/>
    <property type="match status" value="1"/>
</dbReference>
<keyword evidence="2 7" id="KW-0812">Transmembrane</keyword>
<dbReference type="InterPro" id="IPR003593">
    <property type="entry name" value="AAA+_ATPase"/>
</dbReference>
<feature type="transmembrane region" description="Helical" evidence="7">
    <location>
        <begin position="134"/>
        <end position="152"/>
    </location>
</feature>
<feature type="transmembrane region" description="Helical" evidence="7">
    <location>
        <begin position="52"/>
        <end position="73"/>
    </location>
</feature>
<dbReference type="PANTHER" id="PTHR43394">
    <property type="entry name" value="ATP-DEPENDENT PERMEASE MDL1, MITOCHONDRIAL"/>
    <property type="match status" value="1"/>
</dbReference>
<dbReference type="PROSITE" id="PS50893">
    <property type="entry name" value="ABC_TRANSPORTER_2"/>
    <property type="match status" value="1"/>
</dbReference>
<protein>
    <submittedName>
        <fullName evidence="10">ABC transporter ATP-binding protein</fullName>
    </submittedName>
</protein>
<proteinExistence type="predicted"/>
<dbReference type="InterPro" id="IPR011527">
    <property type="entry name" value="ABC1_TM_dom"/>
</dbReference>
<dbReference type="PROSITE" id="PS00211">
    <property type="entry name" value="ABC_TRANSPORTER_1"/>
    <property type="match status" value="1"/>
</dbReference>
<dbReference type="PANTHER" id="PTHR43394:SF1">
    <property type="entry name" value="ATP-BINDING CASSETTE SUB-FAMILY B MEMBER 10, MITOCHONDRIAL"/>
    <property type="match status" value="1"/>
</dbReference>
<dbReference type="Gene3D" id="1.20.1560.10">
    <property type="entry name" value="ABC transporter type 1, transmembrane domain"/>
    <property type="match status" value="1"/>
</dbReference>
<dbReference type="EMBL" id="JAGFNZ010000006">
    <property type="protein sequence ID" value="MBW7573861.1"/>
    <property type="molecule type" value="Genomic_DNA"/>
</dbReference>
<evidence type="ECO:0000256" key="6">
    <source>
        <dbReference type="ARBA" id="ARBA00023136"/>
    </source>
</evidence>
<evidence type="ECO:0000259" key="9">
    <source>
        <dbReference type="PROSITE" id="PS50929"/>
    </source>
</evidence>
<reference evidence="10 11" key="1">
    <citation type="submission" date="2021-03" db="EMBL/GenBank/DDBJ databases">
        <title>Caproiciproducens sp. nov. isolated from feces of cow.</title>
        <authorList>
            <person name="Choi J.-Y."/>
        </authorList>
    </citation>
    <scope>NUCLEOTIDE SEQUENCE [LARGE SCALE GENOMIC DNA]</scope>
    <source>
        <strain evidence="10 11">AGMB10547</strain>
    </source>
</reference>
<evidence type="ECO:0000256" key="3">
    <source>
        <dbReference type="ARBA" id="ARBA00022741"/>
    </source>
</evidence>
<evidence type="ECO:0000256" key="5">
    <source>
        <dbReference type="ARBA" id="ARBA00022989"/>
    </source>
</evidence>
<name>A0ABS7DRX7_9FIRM</name>
<evidence type="ECO:0000256" key="7">
    <source>
        <dbReference type="SAM" id="Phobius"/>
    </source>
</evidence>
<feature type="transmembrane region" description="Helical" evidence="7">
    <location>
        <begin position="246"/>
        <end position="267"/>
    </location>
</feature>
<dbReference type="RefSeq" id="WP_219966266.1">
    <property type="nucleotide sequence ID" value="NZ_JAGFNZ010000006.1"/>
</dbReference>
<gene>
    <name evidence="10" type="ORF">J5W02_13680</name>
</gene>
<dbReference type="Pfam" id="PF00664">
    <property type="entry name" value="ABC_membrane"/>
    <property type="match status" value="1"/>
</dbReference>
<keyword evidence="11" id="KW-1185">Reference proteome</keyword>
<evidence type="ECO:0000256" key="2">
    <source>
        <dbReference type="ARBA" id="ARBA00022692"/>
    </source>
</evidence>
<feature type="transmembrane region" description="Helical" evidence="7">
    <location>
        <begin position="158"/>
        <end position="179"/>
    </location>
</feature>
<sequence>MFRQLTPYMRKYWWAMVIAPATIIIEVLVEIRIPILMAGIVDQGIPGKDIGYVMKTGAVMVLMALLSLVLGTVSSRFASIAGMGFGSEIRRGLFNKVQEYSFSNIDKFGTASLVTRLTTDVSNVQMAFMMVVRMIVRAPVMLVSATVMAYYINSSLVTVFLAAIPFLAVMLAIIAVTAFPRFQAMLKKYDVMNGSVQENLISIRVVKAFVRSGYEKEKFKNANDRLMKASVRAEKILQFNMPIMQLTMYACIVAIMWYGGGMIMAGSMKTGELISFISYVTQILMQLMMLSMIFVSVVMSRASAGRIAEVLSEKPDIADSGSGKDPAVKDGSVRFEDVSFRYQQSSEDNILSHINLEIHSGETIGIIGSTGSAKSTLVQLIPRLYDVTGGRVLVSGKDVRDYRIHDLRDAVSMVLQKNVLFSGTIRDNLKWGSEDASDEEVEQACRAAQAHDFVMSFPDGYDTYLGQGGVNVSGGQKQRLCIARALLKKPKILILDDSTSAVDTATEAKIREALRLNHRDITTIIIAQRITSVCDADRIIVMNEGEINAVGTHEELMQSNEIYREVYDSQQKGVAD</sequence>
<dbReference type="CDD" id="cd18548">
    <property type="entry name" value="ABC_6TM_Tm287_like"/>
    <property type="match status" value="1"/>
</dbReference>
<keyword evidence="4 10" id="KW-0067">ATP-binding</keyword>
<feature type="domain" description="ABC transmembrane type-1" evidence="9">
    <location>
        <begin position="17"/>
        <end position="299"/>
    </location>
</feature>
<keyword evidence="3" id="KW-0547">Nucleotide-binding</keyword>
<dbReference type="InterPro" id="IPR039421">
    <property type="entry name" value="Type_1_exporter"/>
</dbReference>
<dbReference type="SMART" id="SM00382">
    <property type="entry name" value="AAA"/>
    <property type="match status" value="1"/>
</dbReference>
<organism evidence="10 11">
    <name type="scientific">Caproiciproducens faecalis</name>
    <dbReference type="NCBI Taxonomy" id="2820301"/>
    <lineage>
        <taxon>Bacteria</taxon>
        <taxon>Bacillati</taxon>
        <taxon>Bacillota</taxon>
        <taxon>Clostridia</taxon>
        <taxon>Eubacteriales</taxon>
        <taxon>Acutalibacteraceae</taxon>
        <taxon>Caproiciproducens</taxon>
    </lineage>
</organism>
<accession>A0ABS7DRX7</accession>
<evidence type="ECO:0000256" key="4">
    <source>
        <dbReference type="ARBA" id="ARBA00022840"/>
    </source>
</evidence>
<evidence type="ECO:0000313" key="10">
    <source>
        <dbReference type="EMBL" id="MBW7573861.1"/>
    </source>
</evidence>
<dbReference type="GO" id="GO:0005524">
    <property type="term" value="F:ATP binding"/>
    <property type="evidence" value="ECO:0007669"/>
    <property type="project" value="UniProtKB-KW"/>
</dbReference>
<dbReference type="InterPro" id="IPR003439">
    <property type="entry name" value="ABC_transporter-like_ATP-bd"/>
</dbReference>
<feature type="transmembrane region" description="Helical" evidence="7">
    <location>
        <begin position="12"/>
        <end position="40"/>
    </location>
</feature>
<dbReference type="Pfam" id="PF00005">
    <property type="entry name" value="ABC_tran"/>
    <property type="match status" value="1"/>
</dbReference>
<dbReference type="PROSITE" id="PS50929">
    <property type="entry name" value="ABC_TM1F"/>
    <property type="match status" value="1"/>
</dbReference>
<keyword evidence="5 7" id="KW-1133">Transmembrane helix</keyword>
<dbReference type="InterPro" id="IPR017871">
    <property type="entry name" value="ABC_transporter-like_CS"/>
</dbReference>
<evidence type="ECO:0000256" key="1">
    <source>
        <dbReference type="ARBA" id="ARBA00004651"/>
    </source>
</evidence>
<dbReference type="InterPro" id="IPR036640">
    <property type="entry name" value="ABC1_TM_sf"/>
</dbReference>
<dbReference type="SUPFAM" id="SSF52540">
    <property type="entry name" value="P-loop containing nucleoside triphosphate hydrolases"/>
    <property type="match status" value="1"/>
</dbReference>
<feature type="transmembrane region" description="Helical" evidence="7">
    <location>
        <begin position="273"/>
        <end position="298"/>
    </location>
</feature>
<evidence type="ECO:0000259" key="8">
    <source>
        <dbReference type="PROSITE" id="PS50893"/>
    </source>
</evidence>
<dbReference type="Proteomes" id="UP000719942">
    <property type="component" value="Unassembled WGS sequence"/>
</dbReference>